<reference evidence="1 2" key="1">
    <citation type="submission" date="2019-10" db="EMBL/GenBank/DDBJ databases">
        <authorList>
            <person name="Palmer J.M."/>
        </authorList>
    </citation>
    <scope>NUCLEOTIDE SEQUENCE [LARGE SCALE GENOMIC DNA]</scope>
    <source>
        <strain evidence="1 2">TWF696</strain>
    </source>
</reference>
<organism evidence="1 2">
    <name type="scientific">Orbilia brochopaga</name>
    <dbReference type="NCBI Taxonomy" id="3140254"/>
    <lineage>
        <taxon>Eukaryota</taxon>
        <taxon>Fungi</taxon>
        <taxon>Dikarya</taxon>
        <taxon>Ascomycota</taxon>
        <taxon>Pezizomycotina</taxon>
        <taxon>Orbiliomycetes</taxon>
        <taxon>Orbiliales</taxon>
        <taxon>Orbiliaceae</taxon>
        <taxon>Orbilia</taxon>
    </lineage>
</organism>
<evidence type="ECO:0008006" key="3">
    <source>
        <dbReference type="Google" id="ProtNLM"/>
    </source>
</evidence>
<evidence type="ECO:0000313" key="1">
    <source>
        <dbReference type="EMBL" id="KAK6353506.1"/>
    </source>
</evidence>
<dbReference type="EMBL" id="JAVHNQ010000003">
    <property type="protein sequence ID" value="KAK6353506.1"/>
    <property type="molecule type" value="Genomic_DNA"/>
</dbReference>
<name>A0AAV9V7F4_9PEZI</name>
<dbReference type="AlphaFoldDB" id="A0AAV9V7F4"/>
<dbReference type="PANTHER" id="PTHR38846:SF1">
    <property type="entry name" value="C3H1-TYPE DOMAIN-CONTAINING PROTEIN"/>
    <property type="match status" value="1"/>
</dbReference>
<dbReference type="Proteomes" id="UP001375240">
    <property type="component" value="Unassembled WGS sequence"/>
</dbReference>
<proteinExistence type="predicted"/>
<comment type="caution">
    <text evidence="1">The sequence shown here is derived from an EMBL/GenBank/DDBJ whole genome shotgun (WGS) entry which is preliminary data.</text>
</comment>
<accession>A0AAV9V7F4</accession>
<protein>
    <recommendedName>
        <fullName evidence="3">Homing endonuclease LAGLIDADG domain-containing protein</fullName>
    </recommendedName>
</protein>
<evidence type="ECO:0000313" key="2">
    <source>
        <dbReference type="Proteomes" id="UP001375240"/>
    </source>
</evidence>
<sequence length="207" mass="23706">MERSSGTSHLDDVTRNLATLSIAPGSSLGGATASLRIPGPIDEYFIGHTRPSGTGFKYNPQVNTNVRKTFNRLARAYRWGDSRRDEEKEKFFEAIDAEFTKRFGDGSDLTTWQWLVGLFGYDDDEIPTSLTKCKKILSELYINIYDFLHYCRRMNITKEDGVKRDLRFLSKASLNELRVYSKSRNLLYPLDLARGNVLRGFLVHMFG</sequence>
<keyword evidence="2" id="KW-1185">Reference proteome</keyword>
<gene>
    <name evidence="1" type="ORF">TWF696_005469</name>
</gene>
<dbReference type="PANTHER" id="PTHR38846">
    <property type="entry name" value="C3H1-TYPE DOMAIN-CONTAINING PROTEIN"/>
    <property type="match status" value="1"/>
</dbReference>